<protein>
    <submittedName>
        <fullName evidence="1">Glycosyltransferase</fullName>
    </submittedName>
</protein>
<evidence type="ECO:0000313" key="1">
    <source>
        <dbReference type="EMBL" id="MFD0766918.1"/>
    </source>
</evidence>
<keyword evidence="2" id="KW-1185">Reference proteome</keyword>
<proteinExistence type="predicted"/>
<gene>
    <name evidence="1" type="ORF">ACFQZI_18820</name>
</gene>
<dbReference type="Proteomes" id="UP001597073">
    <property type="component" value="Unassembled WGS sequence"/>
</dbReference>
<dbReference type="RefSeq" id="WP_377145267.1">
    <property type="nucleotide sequence ID" value="NZ_JBHTIA010000013.1"/>
</dbReference>
<dbReference type="SUPFAM" id="SSF53756">
    <property type="entry name" value="UDP-Glycosyltransferase/glycogen phosphorylase"/>
    <property type="match status" value="1"/>
</dbReference>
<sequence>MQNRLKIFTWHIHGSYLYYLSQGNYDIYIPTKPEKTEGYYGRGETFPFGSNVIEVPAGEVKNMQFDCIVFQTNQNYLSDQYEILSDEQRALPRIYIEHDPPRQHPTDTKHVVGDENITLVHVTHFNRLMWDSTSTPTRVIEHGVTDSGIRYKGDLDKGIVVINNLPARGRLLGHDIFMHARKNVPMDLVGMGTGDLGLGEVLHPQLPEFQSRYRFFFNPIRYTSLGLAICEAMMMGIPVVGLATTELSAVIENGVSGFIHTDVEYLIEKMKLLINEPQLAREIGARGREVALKRFGIKRFANDWESLFAEVVTKSKAAVAETV</sequence>
<name>A0ABW2ZL39_9SPHI</name>
<reference evidence="2" key="1">
    <citation type="journal article" date="2019" name="Int. J. Syst. Evol. Microbiol.">
        <title>The Global Catalogue of Microorganisms (GCM) 10K type strain sequencing project: providing services to taxonomists for standard genome sequencing and annotation.</title>
        <authorList>
            <consortium name="The Broad Institute Genomics Platform"/>
            <consortium name="The Broad Institute Genome Sequencing Center for Infectious Disease"/>
            <person name="Wu L."/>
            <person name="Ma J."/>
        </authorList>
    </citation>
    <scope>NUCLEOTIDE SEQUENCE [LARGE SCALE GENOMIC DNA]</scope>
    <source>
        <strain evidence="2">CCUG 60742</strain>
    </source>
</reference>
<organism evidence="1 2">
    <name type="scientific">Mucilaginibacter lutimaris</name>
    <dbReference type="NCBI Taxonomy" id="931629"/>
    <lineage>
        <taxon>Bacteria</taxon>
        <taxon>Pseudomonadati</taxon>
        <taxon>Bacteroidota</taxon>
        <taxon>Sphingobacteriia</taxon>
        <taxon>Sphingobacteriales</taxon>
        <taxon>Sphingobacteriaceae</taxon>
        <taxon>Mucilaginibacter</taxon>
    </lineage>
</organism>
<dbReference type="PANTHER" id="PTHR12526:SF627">
    <property type="entry name" value="D-RHAMNOSYLTRANSFERASE WBPZ"/>
    <property type="match status" value="1"/>
</dbReference>
<accession>A0ABW2ZL39</accession>
<dbReference type="CDD" id="cd03801">
    <property type="entry name" value="GT4_PimA-like"/>
    <property type="match status" value="1"/>
</dbReference>
<dbReference type="Pfam" id="PF13692">
    <property type="entry name" value="Glyco_trans_1_4"/>
    <property type="match status" value="1"/>
</dbReference>
<dbReference type="EMBL" id="JBHTIA010000013">
    <property type="protein sequence ID" value="MFD0766918.1"/>
    <property type="molecule type" value="Genomic_DNA"/>
</dbReference>
<dbReference type="PANTHER" id="PTHR12526">
    <property type="entry name" value="GLYCOSYLTRANSFERASE"/>
    <property type="match status" value="1"/>
</dbReference>
<evidence type="ECO:0000313" key="2">
    <source>
        <dbReference type="Proteomes" id="UP001597073"/>
    </source>
</evidence>
<comment type="caution">
    <text evidence="1">The sequence shown here is derived from an EMBL/GenBank/DDBJ whole genome shotgun (WGS) entry which is preliminary data.</text>
</comment>
<dbReference type="Gene3D" id="3.40.50.2000">
    <property type="entry name" value="Glycogen Phosphorylase B"/>
    <property type="match status" value="1"/>
</dbReference>